<protein>
    <recommendedName>
        <fullName evidence="2">Sortilin N-terminal domain-containing protein</fullName>
    </recommendedName>
</protein>
<keyword evidence="1" id="KW-0677">Repeat</keyword>
<dbReference type="Pfam" id="PF15902">
    <property type="entry name" value="Sortilin-Vps10"/>
    <property type="match status" value="1"/>
</dbReference>
<dbReference type="AlphaFoldDB" id="F4MML5"/>
<name>F4MML5_9BACT</name>
<reference evidence="3" key="1">
    <citation type="submission" date="2010-05" db="EMBL/GenBank/DDBJ databases">
        <authorList>
            <person name="Genoscope - CEA"/>
        </authorList>
    </citation>
    <scope>NUCLEOTIDE SEQUENCE</scope>
</reference>
<dbReference type="SUPFAM" id="SSF50939">
    <property type="entry name" value="Sialidases"/>
    <property type="match status" value="1"/>
</dbReference>
<dbReference type="InterPro" id="IPR015943">
    <property type="entry name" value="WD40/YVTN_repeat-like_dom_sf"/>
</dbReference>
<dbReference type="PANTHER" id="PTHR12106">
    <property type="entry name" value="SORTILIN RELATED"/>
    <property type="match status" value="1"/>
</dbReference>
<dbReference type="InterPro" id="IPR031778">
    <property type="entry name" value="Sortilin_N"/>
</dbReference>
<dbReference type="CDD" id="cd15482">
    <property type="entry name" value="Sialidase_non-viral"/>
    <property type="match status" value="1"/>
</dbReference>
<organism evidence="3">
    <name type="scientific">uncultured Flavobacteriia bacterium</name>
    <dbReference type="NCBI Taxonomy" id="212695"/>
    <lineage>
        <taxon>Bacteria</taxon>
        <taxon>Pseudomonadati</taxon>
        <taxon>Bacteroidota</taxon>
        <taxon>Flavobacteriia</taxon>
        <taxon>environmental samples</taxon>
    </lineage>
</organism>
<dbReference type="EMBL" id="FQ032819">
    <property type="protein sequence ID" value="CBL87378.1"/>
    <property type="molecule type" value="Genomic_DNA"/>
</dbReference>
<evidence type="ECO:0000259" key="2">
    <source>
        <dbReference type="Pfam" id="PF15902"/>
    </source>
</evidence>
<proteinExistence type="predicted"/>
<sequence length="431" mass="47607">MKLFNTTIFLISFLISPVFLLSQEKLSDKSIDSAINSLSFRSIGPAYMSGRIADIAIDSSNENIWYVAVGSGGLWKTTNAGTTWNCITEKQPFYSTGSVTLDPSNSQIVWLGTGENVGGRHVGIGHGIYYSSNGGKNWISKGLEKSEHISKVIVHPTNSDIIWVAAQGPLWSSGGERGLYKSIDGGKTWKQKILGLNEWTGVTDILIDPRNPNILYAASWQRHRNVAAYIGGGPGTAIYKSLDGGETWKKLKSGLPSGNVGKIGLAISPINPDVIYAAIELERRKGGIYRSENLGESWTKMSNTVSGGTGPHYYQELIPSPHVFDKIFLMNNYVLISEDGGKTFYQMNESQKHVDSHALVFKQDEWDPRVPSSNSPYSESYYNSLAVVLQRRDWENPGVTQLNRLAAHPPFASWRNSEEARTDRPSQQLRS</sequence>
<dbReference type="InterPro" id="IPR050310">
    <property type="entry name" value="VPS10-sortilin"/>
</dbReference>
<dbReference type="Gene3D" id="2.130.10.10">
    <property type="entry name" value="YVTN repeat-like/Quinoprotein amine dehydrogenase"/>
    <property type="match status" value="3"/>
</dbReference>
<evidence type="ECO:0000256" key="1">
    <source>
        <dbReference type="ARBA" id="ARBA00022737"/>
    </source>
</evidence>
<dbReference type="PANTHER" id="PTHR12106:SF27">
    <property type="entry name" value="SORTILIN-RELATED RECEPTOR"/>
    <property type="match status" value="1"/>
</dbReference>
<evidence type="ECO:0000313" key="3">
    <source>
        <dbReference type="EMBL" id="CBL87378.1"/>
    </source>
</evidence>
<reference evidence="3" key="2">
    <citation type="journal article" date="2012" name="Environ. Microbiol.">
        <title>Genomic content of uncultured Bacteroidetes from contrasting oceanic provinces in the North Atlantic Ocean.</title>
        <authorList>
            <person name="Gomez-Pereira P.R."/>
            <person name="Schuler M."/>
            <person name="Fuchs B.M."/>
            <person name="Bennke C."/>
            <person name="Teeling H."/>
            <person name="Waldmann J."/>
            <person name="Richter M."/>
            <person name="Barbe V."/>
            <person name="Bataille E."/>
            <person name="Glockner F.O."/>
            <person name="Amann R."/>
        </authorList>
    </citation>
    <scope>NUCLEOTIDE SEQUENCE</scope>
</reference>
<accession>F4MML5</accession>
<dbReference type="InterPro" id="IPR036278">
    <property type="entry name" value="Sialidase_sf"/>
</dbReference>
<feature type="domain" description="Sortilin N-terminal" evidence="2">
    <location>
        <begin position="128"/>
        <end position="254"/>
    </location>
</feature>
<gene>
    <name evidence="3" type="ORF">S18_1082_0028</name>
</gene>